<keyword evidence="2" id="KW-1133">Transmembrane helix</keyword>
<keyword evidence="2" id="KW-0472">Membrane</keyword>
<accession>K0JZU7</accession>
<reference evidence="3 4" key="1">
    <citation type="journal article" date="2012" name="BMC Genomics">
        <title>Complete genome sequence of Saccharothrix espanaensis DSM 44229T and comparison to the other completely sequenced Pseudonocardiaceae.</title>
        <authorList>
            <person name="Strobel T."/>
            <person name="Al-Dilaimi A."/>
            <person name="Blom J."/>
            <person name="Gessner A."/>
            <person name="Kalinowski J."/>
            <person name="Luzhetska M."/>
            <person name="Puhler A."/>
            <person name="Szczepanowski R."/>
            <person name="Bechthold A."/>
            <person name="Ruckert C."/>
        </authorList>
    </citation>
    <scope>NUCLEOTIDE SEQUENCE [LARGE SCALE GENOMIC DNA]</scope>
    <source>
        <strain evidence="4">ATCC 51144 / DSM 44229 / JCM 9112 / NBRC 15066 / NRRL 15764</strain>
    </source>
</reference>
<dbReference type="EMBL" id="HE804045">
    <property type="protein sequence ID" value="CCH33515.1"/>
    <property type="molecule type" value="Genomic_DNA"/>
</dbReference>
<keyword evidence="2" id="KW-0812">Transmembrane</keyword>
<feature type="region of interest" description="Disordered" evidence="1">
    <location>
        <begin position="280"/>
        <end position="301"/>
    </location>
</feature>
<evidence type="ECO:0000256" key="2">
    <source>
        <dbReference type="SAM" id="Phobius"/>
    </source>
</evidence>
<organism evidence="3 4">
    <name type="scientific">Saccharothrix espanaensis (strain ATCC 51144 / DSM 44229 / JCM 9112 / NBRC 15066 / NRRL 15764)</name>
    <dbReference type="NCBI Taxonomy" id="1179773"/>
    <lineage>
        <taxon>Bacteria</taxon>
        <taxon>Bacillati</taxon>
        <taxon>Actinomycetota</taxon>
        <taxon>Actinomycetes</taxon>
        <taxon>Pseudonocardiales</taxon>
        <taxon>Pseudonocardiaceae</taxon>
        <taxon>Saccharothrix</taxon>
    </lineage>
</organism>
<dbReference type="KEGG" id="sesp:BN6_62680"/>
<feature type="transmembrane region" description="Helical" evidence="2">
    <location>
        <begin position="258"/>
        <end position="275"/>
    </location>
</feature>
<sequence length="301" mass="31165">MFLPIAYRLPDSSASPELRGAPVRRIMGGVGLLLGCGIFSGIFRGISSVVLGVVVGGILPATAHAAGDEVTLTASVDGRPAGPDDLVLDPSGSAKIAITVHNGTDTVRHVKTVRLSGTALALTFFSYDTTVPFDVPAKQSVTKAFFLDLGQLGTQATGLLPTDIEVLDVERQVIASIGATGDVRGSMWSVYGVFGLAVFFLTALAWAGALWALARRRLPANRWQRAMQFLPAGVGTGLVAVISLSVLRVMAPSPAAEVPFILGAAAAAFLLGYLTPNAAEPPPVDPETTQRITRPLPGGAA</sequence>
<feature type="transmembrane region" description="Helical" evidence="2">
    <location>
        <begin position="190"/>
        <end position="214"/>
    </location>
</feature>
<protein>
    <submittedName>
        <fullName evidence="3">Uncharacterized protein</fullName>
    </submittedName>
</protein>
<dbReference type="eggNOG" id="ENOG5031QYX">
    <property type="taxonomic scope" value="Bacteria"/>
</dbReference>
<gene>
    <name evidence="3" type="ordered locus">BN6_62680</name>
</gene>
<evidence type="ECO:0000256" key="1">
    <source>
        <dbReference type="SAM" id="MobiDB-lite"/>
    </source>
</evidence>
<dbReference type="BioCyc" id="SESP1179773:BN6_RS30180-MONOMER"/>
<evidence type="ECO:0000313" key="3">
    <source>
        <dbReference type="EMBL" id="CCH33515.1"/>
    </source>
</evidence>
<dbReference type="AlphaFoldDB" id="K0JZU7"/>
<feature type="transmembrane region" description="Helical" evidence="2">
    <location>
        <begin position="226"/>
        <end position="246"/>
    </location>
</feature>
<keyword evidence="4" id="KW-1185">Reference proteome</keyword>
<name>K0JZU7_SACES</name>
<dbReference type="HOGENOM" id="CLU_091593_0_0_11"/>
<dbReference type="PATRIC" id="fig|1179773.3.peg.6316"/>
<dbReference type="Proteomes" id="UP000006281">
    <property type="component" value="Chromosome"/>
</dbReference>
<proteinExistence type="predicted"/>
<evidence type="ECO:0000313" key="4">
    <source>
        <dbReference type="Proteomes" id="UP000006281"/>
    </source>
</evidence>